<evidence type="ECO:0000313" key="10">
    <source>
        <dbReference type="Proteomes" id="UP000320333"/>
    </source>
</evidence>
<evidence type="ECO:0000256" key="7">
    <source>
        <dbReference type="SAM" id="Phobius"/>
    </source>
</evidence>
<feature type="transmembrane region" description="Helical" evidence="7">
    <location>
        <begin position="149"/>
        <end position="171"/>
    </location>
</feature>
<evidence type="ECO:0000256" key="1">
    <source>
        <dbReference type="ARBA" id="ARBA00004141"/>
    </source>
</evidence>
<evidence type="ECO:0000259" key="8">
    <source>
        <dbReference type="Pfam" id="PF00999"/>
    </source>
</evidence>
<evidence type="ECO:0000313" key="9">
    <source>
        <dbReference type="EMBL" id="TPX65908.1"/>
    </source>
</evidence>
<sequence>MSSTTTGTILAGDNPLTISPISLLLAQTVVVIVISRLLTIPLRWMNQPAVMAEILGGIVLGASAFSRIPAFKDNLFPPSSLGNLKIVANMGLIFYLFLVGLELDPLSMVKTFRKSAVISIAGIVFPFALGAGASRVIYDIYGDPNVPFLSFTLFTGVAMSITAFPVLARILTERQLLNTPVGASAISAAAVDDFIAWTLLVLVVALIKNTGNSTEGVGKYFAAVYVFLFIIGYTLILWFIVRPLLVRLVKLAQDREHLNQVLLFIVFLLVLFSAWVTEVVGVHAIFGAFLCGVIMPHDHGFAHKLSSQIEDLVTVVFLPLYFASSGLATNVFLLDDSRAWGFTFLVIFVACAGKLIGCTLSARFCALNWRESLAVGILMNTKGLVEIVVLNIGLNAGVITPKLFAMFVLMAIFTTFMTSPLIAIVYPPKYYTSLVKMGDTDTSSEDQRDIQDSALNRSEKSQLRALVCLPSMRAVSPMMTLCSIISRSRWFSSFVVYGLRLVKIDSRITTLMKAAEHNSTIKSDYILQVMRTFSGLHGINFYPLLQFTESTQSANAIIEGAKQSMANIVIIPQSVSKDAEPFVAPQSPVGTSAPPLNISAPSSWMGEHASQQTHNVALAVKKDLEGVAVVHFIDRGFMPLSENGPSAATPVAQLISSPERTSQQTLLTKEPVKKPSKISRLHSSFSPAPVSLVLLVSGALGSINNLESTLLARHIQSGYIHEFAAGDRDFQLYIVRLRNVDASLGSDSQNDETYLKQFDKKPKLIELHSNDIAAIAGLCQNSQDLVIVGDHVLKYSAQASGAEPLLQHWVHFDASCSVAIVHGSSVEGSDEENEMPKSSFLTIKTLEA</sequence>
<keyword evidence="5" id="KW-0406">Ion transport</keyword>
<dbReference type="EMBL" id="QEAP01000464">
    <property type="protein sequence ID" value="TPX65908.1"/>
    <property type="molecule type" value="Genomic_DNA"/>
</dbReference>
<dbReference type="Gene3D" id="1.20.1530.20">
    <property type="match status" value="1"/>
</dbReference>
<feature type="transmembrane region" description="Helical" evidence="7">
    <location>
        <begin position="339"/>
        <end position="360"/>
    </location>
</feature>
<feature type="transmembrane region" description="Helical" evidence="7">
    <location>
        <begin position="183"/>
        <end position="208"/>
    </location>
</feature>
<dbReference type="Proteomes" id="UP000320333">
    <property type="component" value="Unassembled WGS sequence"/>
</dbReference>
<protein>
    <recommendedName>
        <fullName evidence="8">Cation/H+ exchanger transmembrane domain-containing protein</fullName>
    </recommendedName>
</protein>
<feature type="transmembrane region" description="Helical" evidence="7">
    <location>
        <begin position="372"/>
        <end position="392"/>
    </location>
</feature>
<keyword evidence="10" id="KW-1185">Reference proteome</keyword>
<feature type="transmembrane region" description="Helical" evidence="7">
    <location>
        <begin position="115"/>
        <end position="137"/>
    </location>
</feature>
<dbReference type="AlphaFoldDB" id="A0A507ERU2"/>
<feature type="domain" description="Cation/H+ exchanger transmembrane" evidence="8">
    <location>
        <begin position="32"/>
        <end position="421"/>
    </location>
</feature>
<evidence type="ECO:0000256" key="6">
    <source>
        <dbReference type="ARBA" id="ARBA00023136"/>
    </source>
</evidence>
<proteinExistence type="predicted"/>
<organism evidence="9 10">
    <name type="scientific">Chytriomyces confervae</name>
    <dbReference type="NCBI Taxonomy" id="246404"/>
    <lineage>
        <taxon>Eukaryota</taxon>
        <taxon>Fungi</taxon>
        <taxon>Fungi incertae sedis</taxon>
        <taxon>Chytridiomycota</taxon>
        <taxon>Chytridiomycota incertae sedis</taxon>
        <taxon>Chytridiomycetes</taxon>
        <taxon>Chytridiales</taxon>
        <taxon>Chytriomycetaceae</taxon>
        <taxon>Chytriomyces</taxon>
    </lineage>
</organism>
<keyword evidence="2" id="KW-0813">Transport</keyword>
<feature type="transmembrane region" description="Helical" evidence="7">
    <location>
        <begin position="404"/>
        <end position="426"/>
    </location>
</feature>
<dbReference type="PANTHER" id="PTHR32468">
    <property type="entry name" value="CATION/H + ANTIPORTER"/>
    <property type="match status" value="1"/>
</dbReference>
<feature type="transmembrane region" description="Helical" evidence="7">
    <location>
        <begin position="86"/>
        <end position="103"/>
    </location>
</feature>
<feature type="transmembrane region" description="Helical" evidence="7">
    <location>
        <begin position="220"/>
        <end position="245"/>
    </location>
</feature>
<feature type="transmembrane region" description="Helical" evidence="7">
    <location>
        <begin position="312"/>
        <end position="333"/>
    </location>
</feature>
<keyword evidence="3 7" id="KW-0812">Transmembrane</keyword>
<reference evidence="9 10" key="1">
    <citation type="journal article" date="2019" name="Sci. Rep.">
        <title>Comparative genomics of chytrid fungi reveal insights into the obligate biotrophic and pathogenic lifestyle of Synchytrium endobioticum.</title>
        <authorList>
            <person name="van de Vossenberg B.T.L.H."/>
            <person name="Warris S."/>
            <person name="Nguyen H.D.T."/>
            <person name="van Gent-Pelzer M.P.E."/>
            <person name="Joly D.L."/>
            <person name="van de Geest H.C."/>
            <person name="Bonants P.J.M."/>
            <person name="Smith D.S."/>
            <person name="Levesque C.A."/>
            <person name="van der Lee T.A.J."/>
        </authorList>
    </citation>
    <scope>NUCLEOTIDE SEQUENCE [LARGE SCALE GENOMIC DNA]</scope>
    <source>
        <strain evidence="9 10">CBS 675.73</strain>
    </source>
</reference>
<dbReference type="OrthoDB" id="2687058at2759"/>
<feature type="transmembrane region" description="Helical" evidence="7">
    <location>
        <begin position="282"/>
        <end position="300"/>
    </location>
</feature>
<comment type="subcellular location">
    <subcellularLocation>
        <location evidence="1">Membrane</location>
        <topology evidence="1">Multi-pass membrane protein</topology>
    </subcellularLocation>
</comment>
<dbReference type="GO" id="GO:1902600">
    <property type="term" value="P:proton transmembrane transport"/>
    <property type="evidence" value="ECO:0007669"/>
    <property type="project" value="InterPro"/>
</dbReference>
<feature type="transmembrane region" description="Helical" evidence="7">
    <location>
        <begin position="20"/>
        <end position="38"/>
    </location>
</feature>
<dbReference type="InterPro" id="IPR006153">
    <property type="entry name" value="Cation/H_exchanger_TM"/>
</dbReference>
<evidence type="ECO:0000256" key="5">
    <source>
        <dbReference type="ARBA" id="ARBA00023065"/>
    </source>
</evidence>
<dbReference type="GO" id="GO:0016020">
    <property type="term" value="C:membrane"/>
    <property type="evidence" value="ECO:0007669"/>
    <property type="project" value="UniProtKB-SubCell"/>
</dbReference>
<keyword evidence="6 7" id="KW-0472">Membrane</keyword>
<evidence type="ECO:0000256" key="4">
    <source>
        <dbReference type="ARBA" id="ARBA00022989"/>
    </source>
</evidence>
<evidence type="ECO:0000256" key="3">
    <source>
        <dbReference type="ARBA" id="ARBA00022692"/>
    </source>
</evidence>
<name>A0A507ERU2_9FUNG</name>
<accession>A0A507ERU2</accession>
<dbReference type="GO" id="GO:0015297">
    <property type="term" value="F:antiporter activity"/>
    <property type="evidence" value="ECO:0007669"/>
    <property type="project" value="InterPro"/>
</dbReference>
<keyword evidence="4 7" id="KW-1133">Transmembrane helix</keyword>
<dbReference type="InterPro" id="IPR038770">
    <property type="entry name" value="Na+/solute_symporter_sf"/>
</dbReference>
<comment type="caution">
    <text evidence="9">The sequence shown here is derived from an EMBL/GenBank/DDBJ whole genome shotgun (WGS) entry which is preliminary data.</text>
</comment>
<gene>
    <name evidence="9" type="ORF">CcCBS67573_g07982</name>
</gene>
<dbReference type="STRING" id="246404.A0A507ERU2"/>
<dbReference type="InterPro" id="IPR050794">
    <property type="entry name" value="CPA2_transporter"/>
</dbReference>
<dbReference type="Pfam" id="PF00999">
    <property type="entry name" value="Na_H_Exchanger"/>
    <property type="match status" value="1"/>
</dbReference>
<evidence type="ECO:0000256" key="2">
    <source>
        <dbReference type="ARBA" id="ARBA00022448"/>
    </source>
</evidence>
<feature type="transmembrane region" description="Helical" evidence="7">
    <location>
        <begin position="50"/>
        <end position="66"/>
    </location>
</feature>
<dbReference type="PANTHER" id="PTHR32468:SF0">
    <property type="entry name" value="K(+)_H(+) ANTIPORTER 1"/>
    <property type="match status" value="1"/>
</dbReference>